<dbReference type="GO" id="GO:0005737">
    <property type="term" value="C:cytoplasm"/>
    <property type="evidence" value="ECO:0007669"/>
    <property type="project" value="TreeGrafter"/>
</dbReference>
<dbReference type="InterPro" id="IPR040990">
    <property type="entry name" value="DUF5600"/>
</dbReference>
<dbReference type="InterPro" id="IPR000261">
    <property type="entry name" value="EH_dom"/>
</dbReference>
<gene>
    <name evidence="3" type="ORF">AMORRO_LOCUS7917</name>
</gene>
<dbReference type="GO" id="GO:0005886">
    <property type="term" value="C:plasma membrane"/>
    <property type="evidence" value="ECO:0007669"/>
    <property type="project" value="TreeGrafter"/>
</dbReference>
<evidence type="ECO:0000259" key="1">
    <source>
        <dbReference type="PROSITE" id="PS50031"/>
    </source>
</evidence>
<proteinExistence type="predicted"/>
<evidence type="ECO:0000259" key="2">
    <source>
        <dbReference type="PROSITE" id="PS50222"/>
    </source>
</evidence>
<feature type="domain" description="EH" evidence="1">
    <location>
        <begin position="133"/>
        <end position="220"/>
    </location>
</feature>
<dbReference type="PROSITE" id="PS50222">
    <property type="entry name" value="EF_HAND_2"/>
    <property type="match status" value="1"/>
</dbReference>
<dbReference type="SMART" id="SM00027">
    <property type="entry name" value="EH"/>
    <property type="match status" value="1"/>
</dbReference>
<dbReference type="Gene3D" id="1.10.268.20">
    <property type="match status" value="1"/>
</dbReference>
<dbReference type="GO" id="GO:0005509">
    <property type="term" value="F:calcium ion binding"/>
    <property type="evidence" value="ECO:0007669"/>
    <property type="project" value="InterPro"/>
</dbReference>
<dbReference type="Proteomes" id="UP000789342">
    <property type="component" value="Unassembled WGS sequence"/>
</dbReference>
<dbReference type="Pfam" id="PF12763">
    <property type="entry name" value="EH"/>
    <property type="match status" value="1"/>
</dbReference>
<dbReference type="InterPro" id="IPR011992">
    <property type="entry name" value="EF-hand-dom_pair"/>
</dbReference>
<dbReference type="OrthoDB" id="1716625at2759"/>
<organism evidence="3 4">
    <name type="scientific">Acaulospora morrowiae</name>
    <dbReference type="NCBI Taxonomy" id="94023"/>
    <lineage>
        <taxon>Eukaryota</taxon>
        <taxon>Fungi</taxon>
        <taxon>Fungi incertae sedis</taxon>
        <taxon>Mucoromycota</taxon>
        <taxon>Glomeromycotina</taxon>
        <taxon>Glomeromycetes</taxon>
        <taxon>Diversisporales</taxon>
        <taxon>Acaulosporaceae</taxon>
        <taxon>Acaulospora</taxon>
    </lineage>
</organism>
<dbReference type="EMBL" id="CAJVPV010006391">
    <property type="protein sequence ID" value="CAG8604241.1"/>
    <property type="molecule type" value="Genomic_DNA"/>
</dbReference>
<keyword evidence="4" id="KW-1185">Reference proteome</keyword>
<feature type="domain" description="EF-hand" evidence="2">
    <location>
        <begin position="165"/>
        <end position="200"/>
    </location>
</feature>
<evidence type="ECO:0000313" key="3">
    <source>
        <dbReference type="EMBL" id="CAG8604241.1"/>
    </source>
</evidence>
<dbReference type="InterPro" id="IPR002048">
    <property type="entry name" value="EF_hand_dom"/>
</dbReference>
<dbReference type="PANTHER" id="PTHR11216">
    <property type="entry name" value="EH DOMAIN"/>
    <property type="match status" value="1"/>
</dbReference>
<dbReference type="PROSITE" id="PS50031">
    <property type="entry name" value="EH"/>
    <property type="match status" value="1"/>
</dbReference>
<dbReference type="Gene3D" id="1.10.238.10">
    <property type="entry name" value="EF-hand"/>
    <property type="match status" value="1"/>
</dbReference>
<feature type="non-terminal residue" evidence="3">
    <location>
        <position position="1"/>
    </location>
</feature>
<dbReference type="GO" id="GO:0006897">
    <property type="term" value="P:endocytosis"/>
    <property type="evidence" value="ECO:0007669"/>
    <property type="project" value="TreeGrafter"/>
</dbReference>
<dbReference type="AlphaFoldDB" id="A0A9N9CMF2"/>
<dbReference type="Pfam" id="PF18150">
    <property type="entry name" value="DUF5600"/>
    <property type="match status" value="1"/>
</dbReference>
<accession>A0A9N9CMF2</accession>
<protein>
    <submittedName>
        <fullName evidence="3">17476_t:CDS:1</fullName>
    </submittedName>
</protein>
<evidence type="ECO:0000313" key="4">
    <source>
        <dbReference type="Proteomes" id="UP000789342"/>
    </source>
</evidence>
<dbReference type="SUPFAM" id="SSF47473">
    <property type="entry name" value="EF-hand"/>
    <property type="match status" value="1"/>
</dbReference>
<name>A0A9N9CMF2_9GLOM</name>
<dbReference type="GO" id="GO:0016197">
    <property type="term" value="P:endosomal transport"/>
    <property type="evidence" value="ECO:0007669"/>
    <property type="project" value="TreeGrafter"/>
</dbReference>
<dbReference type="PANTHER" id="PTHR11216:SF170">
    <property type="entry name" value="DYNAMIN ASSOCIATED PROTEIN 160, ISOFORM D"/>
    <property type="match status" value="1"/>
</dbReference>
<comment type="caution">
    <text evidence="3">The sequence shown here is derived from an EMBL/GenBank/DDBJ whole genome shotgun (WGS) entry which is preliminary data.</text>
</comment>
<dbReference type="CDD" id="cd00052">
    <property type="entry name" value="EH"/>
    <property type="match status" value="1"/>
</dbReference>
<sequence length="220" mass="25027">VHAYIIGHLKKEMPSMFGKTSKQNELIQQLDKEFLKIQQRYHLAPGDFPNLERFKQGLGLYRFDKFNSLNLKIIDKVEEALSVDLPKLMTKVPQGNRRITPMERNPFETVASSSRTSERNDLPPDYWDFSAVNKQAIMPQFNAMKPVNGKVPGSAVKPVLMETGLDTAMLAKIWNLTDWNNDGYMDSDQFAVAMHLCKAVVSGGELPDELPRAMIPNRKF</sequence>
<reference evidence="3" key="1">
    <citation type="submission" date="2021-06" db="EMBL/GenBank/DDBJ databases">
        <authorList>
            <person name="Kallberg Y."/>
            <person name="Tangrot J."/>
            <person name="Rosling A."/>
        </authorList>
    </citation>
    <scope>NUCLEOTIDE SEQUENCE</scope>
    <source>
        <strain evidence="3">CL551</strain>
    </source>
</reference>